<name>A0A412PZ59_9FIRM</name>
<gene>
    <name evidence="1" type="ORF">DWX06_16175</name>
</gene>
<accession>A0A412PZ59</accession>
<evidence type="ECO:0000313" key="1">
    <source>
        <dbReference type="EMBL" id="RGT76757.1"/>
    </source>
</evidence>
<sequence>MSSSDKGVQGLQYLNYFSYSLKFLLLNVSLFYLKQDKRVFTTQIFPALVFSNEGGFYMSGNREYKSDVFSMLMQDKERALQLYNAMNGSSYDNPEDVEMVIHDGGISLSVRNDASFIVDARLSIYEHQSTVCPNMPVRSLIYFSVILSDMLSDKKKGTKKGKNIYGRRLVKIPTPHFVVFYNGEEEQPEVQELKLSDAFEKPTDEPNLELKCKVYNINDGKNKAIMESCGWLNDYMTFVNKVREYHADGAFDDLAIDIEKAIDYCIDNDILKEFLKTYRSEVTKSMQLNYEFDRQLELERADAIEEGLEQGIKQGLEQGLEQGIELINQLNQILLSEGKYDELQKASNDKEYQKKLLAEYGLLNEKQGE</sequence>
<dbReference type="AlphaFoldDB" id="A0A412PZ59"/>
<comment type="caution">
    <text evidence="1">The sequence shown here is derived from an EMBL/GenBank/DDBJ whole genome shotgun (WGS) entry which is preliminary data.</text>
</comment>
<proteinExistence type="predicted"/>
<dbReference type="EMBL" id="QRXG01000054">
    <property type="protein sequence ID" value="RGT76757.1"/>
    <property type="molecule type" value="Genomic_DNA"/>
</dbReference>
<evidence type="ECO:0000313" key="2">
    <source>
        <dbReference type="Proteomes" id="UP000284296"/>
    </source>
</evidence>
<dbReference type="Proteomes" id="UP000284296">
    <property type="component" value="Unassembled WGS sequence"/>
</dbReference>
<organism evidence="1 2">
    <name type="scientific">Agathobacter rectalis</name>
    <dbReference type="NCBI Taxonomy" id="39491"/>
    <lineage>
        <taxon>Bacteria</taxon>
        <taxon>Bacillati</taxon>
        <taxon>Bacillota</taxon>
        <taxon>Clostridia</taxon>
        <taxon>Lachnospirales</taxon>
        <taxon>Lachnospiraceae</taxon>
        <taxon>Agathobacter</taxon>
    </lineage>
</organism>
<reference evidence="1 2" key="1">
    <citation type="submission" date="2018-08" db="EMBL/GenBank/DDBJ databases">
        <title>A genome reference for cultivated species of the human gut microbiota.</title>
        <authorList>
            <person name="Zou Y."/>
            <person name="Xue W."/>
            <person name="Luo G."/>
        </authorList>
    </citation>
    <scope>NUCLEOTIDE SEQUENCE [LARGE SCALE GENOMIC DNA]</scope>
    <source>
        <strain evidence="1 2">AF18-16LB</strain>
    </source>
</reference>
<protein>
    <recommendedName>
        <fullName evidence="3">Rpn family recombination-promoting nuclease/putative transposase</fullName>
    </recommendedName>
</protein>
<evidence type="ECO:0008006" key="3">
    <source>
        <dbReference type="Google" id="ProtNLM"/>
    </source>
</evidence>